<dbReference type="SUPFAM" id="SSF56300">
    <property type="entry name" value="Metallo-dependent phosphatases"/>
    <property type="match status" value="1"/>
</dbReference>
<dbReference type="GO" id="GO:0046872">
    <property type="term" value="F:metal ion binding"/>
    <property type="evidence" value="ECO:0007669"/>
    <property type="project" value="UniProtKB-KW"/>
</dbReference>
<dbReference type="AlphaFoldDB" id="A0A955E0X4"/>
<evidence type="ECO:0000256" key="1">
    <source>
        <dbReference type="ARBA" id="ARBA00008950"/>
    </source>
</evidence>
<accession>A0A955E0X4</accession>
<proteinExistence type="inferred from homology"/>
<dbReference type="InterPro" id="IPR029052">
    <property type="entry name" value="Metallo-depent_PP-like"/>
</dbReference>
<dbReference type="EMBL" id="JAGQNY010000006">
    <property type="protein sequence ID" value="MCA9302096.1"/>
    <property type="molecule type" value="Genomic_DNA"/>
</dbReference>
<evidence type="ECO:0000256" key="2">
    <source>
        <dbReference type="RuleBase" id="RU362039"/>
    </source>
</evidence>
<evidence type="ECO:0000313" key="4">
    <source>
        <dbReference type="EMBL" id="MCA9302096.1"/>
    </source>
</evidence>
<organism evidence="4 5">
    <name type="scientific">candidate division WWE3 bacterium</name>
    <dbReference type="NCBI Taxonomy" id="2053526"/>
    <lineage>
        <taxon>Bacteria</taxon>
        <taxon>Katanobacteria</taxon>
    </lineage>
</organism>
<feature type="domain" description="Calcineurin-like phosphoesterase" evidence="3">
    <location>
        <begin position="1"/>
        <end position="156"/>
    </location>
</feature>
<dbReference type="GO" id="GO:0016787">
    <property type="term" value="F:hydrolase activity"/>
    <property type="evidence" value="ECO:0007669"/>
    <property type="project" value="UniProtKB-UniRule"/>
</dbReference>
<dbReference type="NCBIfam" id="TIGR00040">
    <property type="entry name" value="yfcE"/>
    <property type="match status" value="1"/>
</dbReference>
<dbReference type="EC" id="3.1.4.-" evidence="2"/>
<dbReference type="InterPro" id="IPR000979">
    <property type="entry name" value="Phosphodiesterase_MJ0936/Vps29"/>
</dbReference>
<gene>
    <name evidence="4" type="ORF">KDA10_01860</name>
</gene>
<dbReference type="InterPro" id="IPR024654">
    <property type="entry name" value="Calcineurin-like_PHP_lpxH"/>
</dbReference>
<evidence type="ECO:0000313" key="5">
    <source>
        <dbReference type="Proteomes" id="UP000714817"/>
    </source>
</evidence>
<dbReference type="PANTHER" id="PTHR43165:SF1">
    <property type="entry name" value="PHOSPHODIESTERASE MJ0936"/>
    <property type="match status" value="1"/>
</dbReference>
<sequence>MKIAIMSDSHDNWPVLEKAVEKANNMECSILLFAGDLISPPGIAILEKFNGEVKLVWGNNEGEKMGLTRKTDASEKIELFGDTYEGELEGLNVFMNHSPRITELVAKSGDFDLCVHGHFHDEARIEKVGKTTLINPGGLHLRPGDSPAIVVFDTKSRVAERVIL</sequence>
<evidence type="ECO:0000259" key="3">
    <source>
        <dbReference type="Pfam" id="PF12850"/>
    </source>
</evidence>
<comment type="cofactor">
    <cofactor evidence="2">
        <name>a divalent metal cation</name>
        <dbReference type="ChEBI" id="CHEBI:60240"/>
    </cofactor>
</comment>
<comment type="similarity">
    <text evidence="1 2">Belongs to the metallophosphoesterase superfamily. YfcE family.</text>
</comment>
<protein>
    <recommendedName>
        <fullName evidence="2">Phosphoesterase</fullName>
        <ecNumber evidence="2">3.1.4.-</ecNumber>
    </recommendedName>
</protein>
<dbReference type="Gene3D" id="3.60.21.10">
    <property type="match status" value="1"/>
</dbReference>
<comment type="caution">
    <text evidence="4">The sequence shown here is derived from an EMBL/GenBank/DDBJ whole genome shotgun (WGS) entry which is preliminary data.</text>
</comment>
<dbReference type="PANTHER" id="PTHR43165">
    <property type="entry name" value="METALLOPHOSPHOESTERASE"/>
    <property type="match status" value="1"/>
</dbReference>
<dbReference type="InterPro" id="IPR053193">
    <property type="entry name" value="MetalloPDE_YfcE-like"/>
</dbReference>
<keyword evidence="2" id="KW-0479">Metal-binding</keyword>
<dbReference type="Pfam" id="PF12850">
    <property type="entry name" value="Metallophos_2"/>
    <property type="match status" value="1"/>
</dbReference>
<reference evidence="4" key="2">
    <citation type="journal article" date="2021" name="Microbiome">
        <title>Successional dynamics and alternative stable states in a saline activated sludge microbial community over 9 years.</title>
        <authorList>
            <person name="Wang Y."/>
            <person name="Ye J."/>
            <person name="Ju F."/>
            <person name="Liu L."/>
            <person name="Boyd J.A."/>
            <person name="Deng Y."/>
            <person name="Parks D.H."/>
            <person name="Jiang X."/>
            <person name="Yin X."/>
            <person name="Woodcroft B.J."/>
            <person name="Tyson G.W."/>
            <person name="Hugenholtz P."/>
            <person name="Polz M.F."/>
            <person name="Zhang T."/>
        </authorList>
    </citation>
    <scope>NUCLEOTIDE SEQUENCE</scope>
    <source>
        <strain evidence="4">HKST-UBA80</strain>
    </source>
</reference>
<dbReference type="Proteomes" id="UP000714817">
    <property type="component" value="Unassembled WGS sequence"/>
</dbReference>
<name>A0A955E0X4_UNCKA</name>
<reference evidence="4" key="1">
    <citation type="submission" date="2020-04" db="EMBL/GenBank/DDBJ databases">
        <authorList>
            <person name="Zhang T."/>
        </authorList>
    </citation>
    <scope>NUCLEOTIDE SEQUENCE</scope>
    <source>
        <strain evidence="4">HKST-UBA80</strain>
    </source>
</reference>